<feature type="transmembrane region" description="Helical" evidence="5">
    <location>
        <begin position="340"/>
        <end position="361"/>
    </location>
</feature>
<evidence type="ECO:0000256" key="1">
    <source>
        <dbReference type="ARBA" id="ARBA00004127"/>
    </source>
</evidence>
<dbReference type="InterPro" id="IPR001750">
    <property type="entry name" value="ND/Mrp_TM"/>
</dbReference>
<proteinExistence type="inferred from homology"/>
<feature type="transmembrane region" description="Helical" evidence="5">
    <location>
        <begin position="166"/>
        <end position="189"/>
    </location>
</feature>
<reference evidence="8 9" key="1">
    <citation type="submission" date="2016-01" db="EMBL/GenBank/DDBJ databases">
        <title>High potential of lignocellulose degradation of a new Verrucomicrobia species.</title>
        <authorList>
            <person name="Wang Y."/>
            <person name="Shi Y."/>
            <person name="Qiu Z."/>
            <person name="Liu S."/>
            <person name="Yang H."/>
        </authorList>
    </citation>
    <scope>NUCLEOTIDE SEQUENCE [LARGE SCALE GENOMIC DNA]</scope>
    <source>
        <strain evidence="8 9">TSB47</strain>
    </source>
</reference>
<sequence>MLPATLSDSYSGLARALAPEAVLVIGALLVLGFDLFAGKRQSGPRAAVSALIGIAALAGAAWLTACAGPSGFALQRALDIDKLAVGARLGAYALSAFTLLLLPGSSRLRHPAEYVAIILFATVGFSLMAAANNLLLGFLAIELASLSLYILVGFDKTRPDSAEAGLKYFLFGGTSAAFMLFGFSLLYGLAGTIDLTSLGFMLRDSFSPVVLVALVMVLVGFGFKVAAVPFHLWAPDAYQGAPSSAAALVASASKLAGFAFFLRLLWPGLHSLAGDAAALPLAAGWMPVVAVLSLGSLFVGNLGALAQTNVRRLLAYSAIAHAGVMLLGIIAAGEAGVGPLFYYAATYGLATVGAFGVVSVIERDAPCQKLTDLAGLWKRSPLLALTLFVFVLSLAGVPPLAGFFGKFAVFAAVLKLNGLGGPAGWLAILAIAFSAVALYYYLAILKQALVAGPAKDAKRIPVPALPALSLVLCAALLVVLGVFPSLILSRL</sequence>
<feature type="transmembrane region" description="Helical" evidence="5">
    <location>
        <begin position="285"/>
        <end position="306"/>
    </location>
</feature>
<evidence type="ECO:0000256" key="3">
    <source>
        <dbReference type="ARBA" id="ARBA00022989"/>
    </source>
</evidence>
<dbReference type="GO" id="GO:0008137">
    <property type="term" value="F:NADH dehydrogenase (ubiquinone) activity"/>
    <property type="evidence" value="ECO:0007669"/>
    <property type="project" value="InterPro"/>
</dbReference>
<dbReference type="HAMAP" id="MF_00445">
    <property type="entry name" value="NDH1_NuoN_1"/>
    <property type="match status" value="1"/>
</dbReference>
<dbReference type="STRING" id="1184151.AW736_18255"/>
<accession>A0A178IGJ5</accession>
<dbReference type="EC" id="7.1.1.-" evidence="5"/>
<dbReference type="InterPro" id="IPR010096">
    <property type="entry name" value="NADH-Q_OxRdtase_suN/2"/>
</dbReference>
<feature type="domain" description="NADH:quinone oxidoreductase/Mrp antiporter transmembrane" evidence="7">
    <location>
        <begin position="131"/>
        <end position="417"/>
    </location>
</feature>
<keyword evidence="5" id="KW-0813">Transport</keyword>
<dbReference type="PANTHER" id="PTHR22773">
    <property type="entry name" value="NADH DEHYDROGENASE"/>
    <property type="match status" value="1"/>
</dbReference>
<name>A0A178IGJ5_9BACT</name>
<comment type="function">
    <text evidence="5">NDH-1 shuttles electrons from NADH, via FMN and iron-sulfur (Fe-S) centers, to quinones in the respiratory chain. The immediate electron acceptor for the enzyme in this species is believed to be ubiquinone. Couples the redox reaction to proton translocation (for every two electrons transferred, four hydrogen ions are translocated across the cytoplasmic membrane), and thus conserves the redox energy in a proton gradient.</text>
</comment>
<feature type="transmembrane region" description="Helical" evidence="5">
    <location>
        <begin position="114"/>
        <end position="131"/>
    </location>
</feature>
<evidence type="ECO:0000256" key="6">
    <source>
        <dbReference type="RuleBase" id="RU000320"/>
    </source>
</evidence>
<dbReference type="GO" id="GO:0048038">
    <property type="term" value="F:quinone binding"/>
    <property type="evidence" value="ECO:0007669"/>
    <property type="project" value="UniProtKB-KW"/>
</dbReference>
<dbReference type="OrthoDB" id="9807568at2"/>
<dbReference type="RefSeq" id="WP_068771995.1">
    <property type="nucleotide sequence ID" value="NZ_KV441842.1"/>
</dbReference>
<keyword evidence="5" id="KW-1003">Cell membrane</keyword>
<comment type="similarity">
    <text evidence="5">Belongs to the complex I subunit 2 family.</text>
</comment>
<gene>
    <name evidence="5" type="primary">nuoN</name>
    <name evidence="8" type="ORF">AW736_18255</name>
</gene>
<feature type="transmembrane region" description="Helical" evidence="5">
    <location>
        <begin position="245"/>
        <end position="265"/>
    </location>
</feature>
<keyword evidence="9" id="KW-1185">Reference proteome</keyword>
<feature type="transmembrane region" description="Helical" evidence="5">
    <location>
        <begin position="12"/>
        <end position="33"/>
    </location>
</feature>
<evidence type="ECO:0000313" key="9">
    <source>
        <dbReference type="Proteomes" id="UP000078486"/>
    </source>
</evidence>
<feature type="transmembrane region" description="Helical" evidence="5">
    <location>
        <begin position="45"/>
        <end position="63"/>
    </location>
</feature>
<dbReference type="EMBL" id="LRRQ01000142">
    <property type="protein sequence ID" value="OAM88219.1"/>
    <property type="molecule type" value="Genomic_DNA"/>
</dbReference>
<feature type="transmembrane region" description="Helical" evidence="5">
    <location>
        <begin position="382"/>
        <end position="404"/>
    </location>
</feature>
<evidence type="ECO:0000259" key="7">
    <source>
        <dbReference type="Pfam" id="PF00361"/>
    </source>
</evidence>
<comment type="subcellular location">
    <subcellularLocation>
        <location evidence="5">Cell membrane</location>
        <topology evidence="5">Multi-pass membrane protein</topology>
    </subcellularLocation>
    <subcellularLocation>
        <location evidence="1">Endomembrane system</location>
        <topology evidence="1">Multi-pass membrane protein</topology>
    </subcellularLocation>
    <subcellularLocation>
        <location evidence="6">Membrane</location>
        <topology evidence="6">Multi-pass membrane protein</topology>
    </subcellularLocation>
</comment>
<dbReference type="GO" id="GO:0005886">
    <property type="term" value="C:plasma membrane"/>
    <property type="evidence" value="ECO:0007669"/>
    <property type="project" value="UniProtKB-SubCell"/>
</dbReference>
<feature type="transmembrane region" description="Helical" evidence="5">
    <location>
        <begin position="424"/>
        <end position="443"/>
    </location>
</feature>
<comment type="catalytic activity">
    <reaction evidence="5">
        <text>a quinone + NADH + 5 H(+)(in) = a quinol + NAD(+) + 4 H(+)(out)</text>
        <dbReference type="Rhea" id="RHEA:57888"/>
        <dbReference type="ChEBI" id="CHEBI:15378"/>
        <dbReference type="ChEBI" id="CHEBI:24646"/>
        <dbReference type="ChEBI" id="CHEBI:57540"/>
        <dbReference type="ChEBI" id="CHEBI:57945"/>
        <dbReference type="ChEBI" id="CHEBI:132124"/>
    </reaction>
</comment>
<dbReference type="GO" id="GO:0050136">
    <property type="term" value="F:NADH dehydrogenase (quinone) (non-electrogenic) activity"/>
    <property type="evidence" value="ECO:0007669"/>
    <property type="project" value="UniProtKB-UniRule"/>
</dbReference>
<dbReference type="NCBIfam" id="TIGR01770">
    <property type="entry name" value="NDH_I_N"/>
    <property type="match status" value="1"/>
</dbReference>
<keyword evidence="5" id="KW-0520">NAD</keyword>
<dbReference type="Pfam" id="PF00361">
    <property type="entry name" value="Proton_antipo_M"/>
    <property type="match status" value="1"/>
</dbReference>
<feature type="transmembrane region" description="Helical" evidence="5">
    <location>
        <begin position="313"/>
        <end position="334"/>
    </location>
</feature>
<feature type="transmembrane region" description="Helical" evidence="5">
    <location>
        <begin position="464"/>
        <end position="488"/>
    </location>
</feature>
<feature type="transmembrane region" description="Helical" evidence="5">
    <location>
        <begin position="137"/>
        <end position="154"/>
    </location>
</feature>
<organism evidence="8 9">
    <name type="scientific">Termitidicoccus mucosus</name>
    <dbReference type="NCBI Taxonomy" id="1184151"/>
    <lineage>
        <taxon>Bacteria</taxon>
        <taxon>Pseudomonadati</taxon>
        <taxon>Verrucomicrobiota</taxon>
        <taxon>Opitutia</taxon>
        <taxon>Opitutales</taxon>
        <taxon>Opitutaceae</taxon>
        <taxon>Termitidicoccus</taxon>
    </lineage>
</organism>
<evidence type="ECO:0000256" key="4">
    <source>
        <dbReference type="ARBA" id="ARBA00023136"/>
    </source>
</evidence>
<keyword evidence="5" id="KW-0874">Quinone</keyword>
<comment type="subunit">
    <text evidence="5">NDH-1 is composed of 14 different subunits. Subunits NuoA, H, J, K, L, M, N constitute the membrane sector of the complex.</text>
</comment>
<dbReference type="GO" id="GO:0042773">
    <property type="term" value="P:ATP synthesis coupled electron transport"/>
    <property type="evidence" value="ECO:0007669"/>
    <property type="project" value="InterPro"/>
</dbReference>
<keyword evidence="4 5" id="KW-0472">Membrane</keyword>
<dbReference type="GO" id="GO:0012505">
    <property type="term" value="C:endomembrane system"/>
    <property type="evidence" value="ECO:0007669"/>
    <property type="project" value="UniProtKB-SubCell"/>
</dbReference>
<feature type="transmembrane region" description="Helical" evidence="5">
    <location>
        <begin position="209"/>
        <end position="233"/>
    </location>
</feature>
<dbReference type="Proteomes" id="UP000078486">
    <property type="component" value="Unassembled WGS sequence"/>
</dbReference>
<keyword evidence="2 5" id="KW-0812">Transmembrane</keyword>
<keyword evidence="5" id="KW-1278">Translocase</keyword>
<evidence type="ECO:0000313" key="8">
    <source>
        <dbReference type="EMBL" id="OAM88219.1"/>
    </source>
</evidence>
<keyword evidence="5" id="KW-0830">Ubiquinone</keyword>
<keyword evidence="3 5" id="KW-1133">Transmembrane helix</keyword>
<evidence type="ECO:0000256" key="5">
    <source>
        <dbReference type="HAMAP-Rule" id="MF_00445"/>
    </source>
</evidence>
<dbReference type="AlphaFoldDB" id="A0A178IGJ5"/>
<feature type="transmembrane region" description="Helical" evidence="5">
    <location>
        <begin position="83"/>
        <end position="102"/>
    </location>
</feature>
<evidence type="ECO:0000256" key="2">
    <source>
        <dbReference type="ARBA" id="ARBA00022692"/>
    </source>
</evidence>
<comment type="caution">
    <text evidence="8">The sequence shown here is derived from an EMBL/GenBank/DDBJ whole genome shotgun (WGS) entry which is preliminary data.</text>
</comment>
<protein>
    <recommendedName>
        <fullName evidence="5">NADH-quinone oxidoreductase subunit N</fullName>
        <ecNumber evidence="5">7.1.1.-</ecNumber>
    </recommendedName>
    <alternativeName>
        <fullName evidence="5">NADH dehydrogenase I subunit N</fullName>
    </alternativeName>
    <alternativeName>
        <fullName evidence="5">NDH-1 subunit N</fullName>
    </alternativeName>
</protein>